<reference evidence="1 2" key="1">
    <citation type="journal article" date="2009" name="Stand. Genomic Sci.">
        <title>Complete genome sequence of Kytococcus sedentarius type strain (541).</title>
        <authorList>
            <person name="Sims D."/>
            <person name="Brettin T."/>
            <person name="Detter J.C."/>
            <person name="Han C."/>
            <person name="Lapidus A."/>
            <person name="Copeland A."/>
            <person name="Glavina Del Rio T."/>
            <person name="Nolan M."/>
            <person name="Chen F."/>
            <person name="Lucas S."/>
            <person name="Tice H."/>
            <person name="Cheng J.F."/>
            <person name="Bruce D."/>
            <person name="Goodwin L."/>
            <person name="Pitluck S."/>
            <person name="Ovchinnikova G."/>
            <person name="Pati A."/>
            <person name="Ivanova N."/>
            <person name="Mavrommatis K."/>
            <person name="Chen A."/>
            <person name="Palaniappan K."/>
            <person name="D'haeseleer P."/>
            <person name="Chain P."/>
            <person name="Bristow J."/>
            <person name="Eisen J.A."/>
            <person name="Markowitz V."/>
            <person name="Hugenholtz P."/>
            <person name="Schneider S."/>
            <person name="Goker M."/>
            <person name="Pukall R."/>
            <person name="Kyrpides N.C."/>
            <person name="Klenk H.P."/>
        </authorList>
    </citation>
    <scope>NUCLEOTIDE SEQUENCE [LARGE SCALE GENOMIC DNA]</scope>
    <source>
        <strain evidence="2">ATCC 14392 / DSM 20547 / JCM 11482 / CCUG 33030 / NBRC 15357 / NCTC 11040 / CCM 314 / 541</strain>
    </source>
</reference>
<dbReference type="eggNOG" id="COG0451">
    <property type="taxonomic scope" value="Bacteria"/>
</dbReference>
<evidence type="ECO:0000313" key="2">
    <source>
        <dbReference type="Proteomes" id="UP000006666"/>
    </source>
</evidence>
<evidence type="ECO:0000313" key="1">
    <source>
        <dbReference type="EMBL" id="ACV05150.1"/>
    </source>
</evidence>
<dbReference type="Proteomes" id="UP000006666">
    <property type="component" value="Chromosome"/>
</dbReference>
<dbReference type="AlphaFoldDB" id="C7NIH9"/>
<protein>
    <recommendedName>
        <fullName evidence="3">DUF892 domain-containing protein</fullName>
    </recommendedName>
</protein>
<organism evidence="1 2">
    <name type="scientific">Kytococcus sedentarius (strain ATCC 14392 / DSM 20547 / JCM 11482 / CCUG 33030 / NBRC 15357 / NCTC 11040 / CCM 314 / 541)</name>
    <name type="common">Micrococcus sedentarius</name>
    <dbReference type="NCBI Taxonomy" id="478801"/>
    <lineage>
        <taxon>Bacteria</taxon>
        <taxon>Bacillati</taxon>
        <taxon>Actinomycetota</taxon>
        <taxon>Actinomycetes</taxon>
        <taxon>Micrococcales</taxon>
        <taxon>Kytococcaceae</taxon>
        <taxon>Kytococcus</taxon>
    </lineage>
</organism>
<name>C7NIH9_KYTSD</name>
<accession>C7NIH9</accession>
<dbReference type="RefSeq" id="WP_012801569.1">
    <property type="nucleotide sequence ID" value="NC_013169.1"/>
</dbReference>
<evidence type="ECO:0008006" key="3">
    <source>
        <dbReference type="Google" id="ProtNLM"/>
    </source>
</evidence>
<keyword evidence="2" id="KW-1185">Reference proteome</keyword>
<dbReference type="EMBL" id="CP001686">
    <property type="protein sequence ID" value="ACV05150.1"/>
    <property type="molecule type" value="Genomic_DNA"/>
</dbReference>
<dbReference type="HOGENOM" id="CLU_127596_1_0_11"/>
<sequence>MDHTVLTDAEQDLWTTYLNDHATGATGALERLEMMAEEYTDLPHHDDLQTLTGQITQERERLLELISQLGAERSGLKTALAAAGEKVGRLKPNQHLGSRSPLSPLLEVELLRSGVVGKLSLWETLTLHADRLGLDRAEFEELTAAAARQAETLGTIHATWAASAFPAEAADQSD</sequence>
<dbReference type="STRING" id="478801.Ksed_00530"/>
<dbReference type="KEGG" id="kse:Ksed_00530"/>
<proteinExistence type="predicted"/>
<gene>
    <name evidence="1" type="ordered locus">Ksed_00530</name>
</gene>